<dbReference type="SUPFAM" id="SSF52540">
    <property type="entry name" value="P-loop containing nucleoside triphosphate hydrolases"/>
    <property type="match status" value="1"/>
</dbReference>
<dbReference type="Pfam" id="PF00005">
    <property type="entry name" value="ABC_tran"/>
    <property type="match status" value="1"/>
</dbReference>
<dbReference type="AlphaFoldDB" id="A0A9D1IU65"/>
<dbReference type="GO" id="GO:0005886">
    <property type="term" value="C:plasma membrane"/>
    <property type="evidence" value="ECO:0007669"/>
    <property type="project" value="TreeGrafter"/>
</dbReference>
<dbReference type="PANTHER" id="PTHR24220:SF86">
    <property type="entry name" value="ABC TRANSPORTER ABCH.1"/>
    <property type="match status" value="1"/>
</dbReference>
<evidence type="ECO:0000313" key="6">
    <source>
        <dbReference type="Proteomes" id="UP000824073"/>
    </source>
</evidence>
<keyword evidence="3 5" id="KW-0067">ATP-binding</keyword>
<dbReference type="PANTHER" id="PTHR24220">
    <property type="entry name" value="IMPORT ATP-BINDING PROTEIN"/>
    <property type="match status" value="1"/>
</dbReference>
<sequence>MIELLHISKTYRQGTQSVHALRDVSFSVQSGEFVAVIGASGSGKSTLMNIVGCLDEPTEGQYSLFGIPVEQLRGPRLAAVRNREIGFVFQHFNLVHGMSALKNVELPLVFRGESPAVRREKAEHALRLVGLEKRMEHVPSQLSGGQQQRVAIARALVGQPRIILADEPTGNLDVPAAAGVMELLEGIHQEGRTVVLITHDPAVAARAGRIVRMENGRITAC</sequence>
<evidence type="ECO:0000313" key="5">
    <source>
        <dbReference type="EMBL" id="HIU43613.1"/>
    </source>
</evidence>
<accession>A0A9D1IU65</accession>
<dbReference type="FunFam" id="3.40.50.300:FF:000032">
    <property type="entry name" value="Export ABC transporter ATP-binding protein"/>
    <property type="match status" value="1"/>
</dbReference>
<dbReference type="InterPro" id="IPR017871">
    <property type="entry name" value="ABC_transporter-like_CS"/>
</dbReference>
<name>A0A9D1IU65_9CLOT</name>
<dbReference type="InterPro" id="IPR003439">
    <property type="entry name" value="ABC_transporter-like_ATP-bd"/>
</dbReference>
<keyword evidence="2" id="KW-0547">Nucleotide-binding</keyword>
<dbReference type="PROSITE" id="PS50893">
    <property type="entry name" value="ABC_TRANSPORTER_2"/>
    <property type="match status" value="1"/>
</dbReference>
<dbReference type="SMART" id="SM00382">
    <property type="entry name" value="AAA"/>
    <property type="match status" value="1"/>
</dbReference>
<dbReference type="Gene3D" id="3.40.50.300">
    <property type="entry name" value="P-loop containing nucleotide triphosphate hydrolases"/>
    <property type="match status" value="1"/>
</dbReference>
<evidence type="ECO:0000256" key="1">
    <source>
        <dbReference type="ARBA" id="ARBA00022448"/>
    </source>
</evidence>
<dbReference type="GO" id="GO:0022857">
    <property type="term" value="F:transmembrane transporter activity"/>
    <property type="evidence" value="ECO:0007669"/>
    <property type="project" value="TreeGrafter"/>
</dbReference>
<dbReference type="InterPro" id="IPR027417">
    <property type="entry name" value="P-loop_NTPase"/>
</dbReference>
<dbReference type="GO" id="GO:0005524">
    <property type="term" value="F:ATP binding"/>
    <property type="evidence" value="ECO:0007669"/>
    <property type="project" value="UniProtKB-KW"/>
</dbReference>
<comment type="caution">
    <text evidence="5">The sequence shown here is derived from an EMBL/GenBank/DDBJ whole genome shotgun (WGS) entry which is preliminary data.</text>
</comment>
<evidence type="ECO:0000256" key="2">
    <source>
        <dbReference type="ARBA" id="ARBA00022741"/>
    </source>
</evidence>
<protein>
    <submittedName>
        <fullName evidence="5">ABC transporter ATP-binding protein</fullName>
    </submittedName>
</protein>
<reference evidence="5" key="2">
    <citation type="journal article" date="2021" name="PeerJ">
        <title>Extensive microbial diversity within the chicken gut microbiome revealed by metagenomics and culture.</title>
        <authorList>
            <person name="Gilroy R."/>
            <person name="Ravi A."/>
            <person name="Getino M."/>
            <person name="Pursley I."/>
            <person name="Horton D.L."/>
            <person name="Alikhan N.F."/>
            <person name="Baker D."/>
            <person name="Gharbi K."/>
            <person name="Hall N."/>
            <person name="Watson M."/>
            <person name="Adriaenssens E.M."/>
            <person name="Foster-Nyarko E."/>
            <person name="Jarju S."/>
            <person name="Secka A."/>
            <person name="Antonio M."/>
            <person name="Oren A."/>
            <person name="Chaudhuri R.R."/>
            <person name="La Ragione R."/>
            <person name="Hildebrand F."/>
            <person name="Pallen M.J."/>
        </authorList>
    </citation>
    <scope>NUCLEOTIDE SEQUENCE</scope>
    <source>
        <strain evidence="5">CHK191-8634</strain>
    </source>
</reference>
<proteinExistence type="predicted"/>
<dbReference type="GO" id="GO:0098796">
    <property type="term" value="C:membrane protein complex"/>
    <property type="evidence" value="ECO:0007669"/>
    <property type="project" value="UniProtKB-ARBA"/>
</dbReference>
<feature type="domain" description="ABC transporter" evidence="4">
    <location>
        <begin position="2"/>
        <end position="220"/>
    </location>
</feature>
<dbReference type="InterPro" id="IPR017911">
    <property type="entry name" value="MacB-like_ATP-bd"/>
</dbReference>
<evidence type="ECO:0000256" key="3">
    <source>
        <dbReference type="ARBA" id="ARBA00022840"/>
    </source>
</evidence>
<keyword evidence="1" id="KW-0813">Transport</keyword>
<evidence type="ECO:0000259" key="4">
    <source>
        <dbReference type="PROSITE" id="PS50893"/>
    </source>
</evidence>
<dbReference type="GO" id="GO:0016887">
    <property type="term" value="F:ATP hydrolysis activity"/>
    <property type="evidence" value="ECO:0007669"/>
    <property type="project" value="InterPro"/>
</dbReference>
<dbReference type="Proteomes" id="UP000824073">
    <property type="component" value="Unassembled WGS sequence"/>
</dbReference>
<reference evidence="5" key="1">
    <citation type="submission" date="2020-10" db="EMBL/GenBank/DDBJ databases">
        <authorList>
            <person name="Gilroy R."/>
        </authorList>
    </citation>
    <scope>NUCLEOTIDE SEQUENCE</scope>
    <source>
        <strain evidence="5">CHK191-8634</strain>
    </source>
</reference>
<gene>
    <name evidence="5" type="ORF">IAB67_04865</name>
</gene>
<organism evidence="5 6">
    <name type="scientific">Candidatus Ventrousia excrementavium</name>
    <dbReference type="NCBI Taxonomy" id="2840961"/>
    <lineage>
        <taxon>Bacteria</taxon>
        <taxon>Bacillati</taxon>
        <taxon>Bacillota</taxon>
        <taxon>Clostridia</taxon>
        <taxon>Eubacteriales</taxon>
        <taxon>Clostridiaceae</taxon>
        <taxon>Clostridiaceae incertae sedis</taxon>
        <taxon>Candidatus Ventrousia</taxon>
    </lineage>
</organism>
<dbReference type="CDD" id="cd03255">
    <property type="entry name" value="ABC_MJ0796_LolCDE_FtsE"/>
    <property type="match status" value="1"/>
</dbReference>
<dbReference type="EMBL" id="DVMR01000041">
    <property type="protein sequence ID" value="HIU43613.1"/>
    <property type="molecule type" value="Genomic_DNA"/>
</dbReference>
<dbReference type="InterPro" id="IPR015854">
    <property type="entry name" value="ABC_transpr_LolD-like"/>
</dbReference>
<dbReference type="PROSITE" id="PS00211">
    <property type="entry name" value="ABC_TRANSPORTER_1"/>
    <property type="match status" value="1"/>
</dbReference>
<dbReference type="InterPro" id="IPR003593">
    <property type="entry name" value="AAA+_ATPase"/>
</dbReference>